<dbReference type="EMBL" id="JAAKGT010000012">
    <property type="protein sequence ID" value="NGM51913.1"/>
    <property type="molecule type" value="Genomic_DNA"/>
</dbReference>
<accession>A0A6G4R2G9</accession>
<proteinExistence type="predicted"/>
<keyword evidence="1" id="KW-1133">Transmembrane helix</keyword>
<gene>
    <name evidence="2" type="ORF">G5B46_20065</name>
</gene>
<sequence length="145" mass="14918">MGAMASLAAALGAMVGGALMWLWSANAPDAARKAVAAVPSVSDAMIDKARADMAREGWILASLKGPLTSTPYKVYAALAPQAGAGLPAFAAAALPVRLPRFLLVAAAFSLIGAIMRGRAGPKITLGVFTAGWVLFYGWFWATRPG</sequence>
<reference evidence="2" key="1">
    <citation type="submission" date="2020-02" db="EMBL/GenBank/DDBJ databases">
        <authorList>
            <person name="Gao J."/>
            <person name="Sun J."/>
        </authorList>
    </citation>
    <scope>NUCLEOTIDE SEQUENCE</scope>
    <source>
        <strain evidence="2">602-2</strain>
    </source>
</reference>
<keyword evidence="1" id="KW-0812">Transmembrane</keyword>
<dbReference type="AlphaFoldDB" id="A0A6G4R2G9"/>
<name>A0A6G4R2G9_9CAUL</name>
<evidence type="ECO:0000313" key="2">
    <source>
        <dbReference type="EMBL" id="NGM51913.1"/>
    </source>
</evidence>
<keyword evidence="1" id="KW-0472">Membrane</keyword>
<comment type="caution">
    <text evidence="2">The sequence shown here is derived from an EMBL/GenBank/DDBJ whole genome shotgun (WGS) entry which is preliminary data.</text>
</comment>
<organism evidence="2">
    <name type="scientific">Caulobacter sp. 602-2</name>
    <dbReference type="NCBI Taxonomy" id="2710887"/>
    <lineage>
        <taxon>Bacteria</taxon>
        <taxon>Pseudomonadati</taxon>
        <taxon>Pseudomonadota</taxon>
        <taxon>Alphaproteobacteria</taxon>
        <taxon>Caulobacterales</taxon>
        <taxon>Caulobacteraceae</taxon>
        <taxon>Caulobacter</taxon>
    </lineage>
</organism>
<feature type="transmembrane region" description="Helical" evidence="1">
    <location>
        <begin position="123"/>
        <end position="141"/>
    </location>
</feature>
<evidence type="ECO:0000256" key="1">
    <source>
        <dbReference type="SAM" id="Phobius"/>
    </source>
</evidence>
<protein>
    <submittedName>
        <fullName evidence="2">Uncharacterized protein</fullName>
    </submittedName>
</protein>
<dbReference type="RefSeq" id="WP_165261836.1">
    <property type="nucleotide sequence ID" value="NZ_JAAKGT010000012.1"/>
</dbReference>